<feature type="domain" description="Leucine-binding protein" evidence="4">
    <location>
        <begin position="26"/>
        <end position="361"/>
    </location>
</feature>
<dbReference type="PANTHER" id="PTHR30483">
    <property type="entry name" value="LEUCINE-SPECIFIC-BINDING PROTEIN"/>
    <property type="match status" value="1"/>
</dbReference>
<dbReference type="EMBL" id="JXQQ01000081">
    <property type="protein sequence ID" value="KIQ22923.1"/>
    <property type="molecule type" value="Genomic_DNA"/>
</dbReference>
<dbReference type="InterPro" id="IPR028081">
    <property type="entry name" value="Leu-bd"/>
</dbReference>
<evidence type="ECO:0000313" key="6">
    <source>
        <dbReference type="Proteomes" id="UP000032067"/>
    </source>
</evidence>
<accession>A0A0D0L1L8</accession>
<comment type="caution">
    <text evidence="5">The sequence shown here is derived from an EMBL/GenBank/DDBJ whole genome shotgun (WGS) entry which is preliminary data.</text>
</comment>
<dbReference type="CDD" id="cd06327">
    <property type="entry name" value="PBP1_SBP-like"/>
    <property type="match status" value="1"/>
</dbReference>
<dbReference type="InterPro" id="IPR051010">
    <property type="entry name" value="BCAA_transport"/>
</dbReference>
<dbReference type="PANTHER" id="PTHR30483:SF6">
    <property type="entry name" value="PERIPLASMIC BINDING PROTEIN OF ABC TRANSPORTER FOR NATURAL AMINO ACIDS"/>
    <property type="match status" value="1"/>
</dbReference>
<dbReference type="AlphaFoldDB" id="A0A0D0L1L8"/>
<feature type="chain" id="PRO_5002226704" evidence="3">
    <location>
        <begin position="24"/>
        <end position="397"/>
    </location>
</feature>
<comment type="similarity">
    <text evidence="1">Belongs to the leucine-binding protein family.</text>
</comment>
<sequence>MKKTFLLSGISLAIALAAGAAQAQDKVKIGFITDMSSLYADVEGKNGALAIQMAIDDFGGKVNGMPIELLSADHQNKADIAASKAREWIDTQGLTMLFGGTSSGTGLAMAKVAQEKKRVFIVNGAGSSALTNEQCSPYTVHYAYDTVALAKGTGSAVIARGDKSWYFLTADYAFGQALEADATKVVKEKGGTVLGSVKHPLNTSDFSSFLLQAQNSKAQVLALANAGGDTINSIKAAKEFGITKSMKMVGLLVFVTDVHSLGLKNTEGLLLTTSWDWNLDDKTRAFGKRFFEKTKRMPTDIQAADYSATMTYLKAVQAAKTVDADKVMETIKATPIDDFYAKGTVRADGRFVHDMYLVQVKSPAESKQPWDYYKVIQKLKGEEVFTTKAESKCALWK</sequence>
<evidence type="ECO:0000259" key="4">
    <source>
        <dbReference type="Pfam" id="PF13458"/>
    </source>
</evidence>
<evidence type="ECO:0000256" key="1">
    <source>
        <dbReference type="ARBA" id="ARBA00010062"/>
    </source>
</evidence>
<keyword evidence="2 3" id="KW-0732">Signal</keyword>
<name>A0A0D0L1L8_VARPD</name>
<evidence type="ECO:0000313" key="5">
    <source>
        <dbReference type="EMBL" id="KIQ22923.1"/>
    </source>
</evidence>
<evidence type="ECO:0000256" key="3">
    <source>
        <dbReference type="SAM" id="SignalP"/>
    </source>
</evidence>
<dbReference type="RefSeq" id="WP_042581797.1">
    <property type="nucleotide sequence ID" value="NZ_JXQQ01000081.1"/>
</dbReference>
<feature type="signal peptide" evidence="3">
    <location>
        <begin position="1"/>
        <end position="23"/>
    </location>
</feature>
<organism evidence="5 6">
    <name type="scientific">Variovorax paradoxus</name>
    <dbReference type="NCBI Taxonomy" id="34073"/>
    <lineage>
        <taxon>Bacteria</taxon>
        <taxon>Pseudomonadati</taxon>
        <taxon>Pseudomonadota</taxon>
        <taxon>Betaproteobacteria</taxon>
        <taxon>Burkholderiales</taxon>
        <taxon>Comamonadaceae</taxon>
        <taxon>Variovorax</taxon>
    </lineage>
</organism>
<reference evidence="5 6" key="1">
    <citation type="submission" date="2014-12" db="EMBL/GenBank/DDBJ databases">
        <title>16Stimator: statistical estimation of ribosomal gene copy numbers from draft genome assemblies.</title>
        <authorList>
            <person name="Perisin M.A."/>
            <person name="Vetter M."/>
            <person name="Gilbert J.A."/>
            <person name="Bergelson J."/>
        </authorList>
    </citation>
    <scope>NUCLEOTIDE SEQUENCE [LARGE SCALE GENOMIC DNA]</scope>
    <source>
        <strain evidence="5 6">MEDvA23</strain>
    </source>
</reference>
<dbReference type="SUPFAM" id="SSF53822">
    <property type="entry name" value="Periplasmic binding protein-like I"/>
    <property type="match status" value="1"/>
</dbReference>
<dbReference type="Pfam" id="PF13458">
    <property type="entry name" value="Peripla_BP_6"/>
    <property type="match status" value="1"/>
</dbReference>
<evidence type="ECO:0000256" key="2">
    <source>
        <dbReference type="ARBA" id="ARBA00022729"/>
    </source>
</evidence>
<dbReference type="OrthoDB" id="8887944at2"/>
<dbReference type="InterPro" id="IPR028082">
    <property type="entry name" value="Peripla_BP_I"/>
</dbReference>
<proteinExistence type="inferred from homology"/>
<protein>
    <submittedName>
        <fullName evidence="5">ABC transporter permease</fullName>
    </submittedName>
</protein>
<gene>
    <name evidence="5" type="ORF">RT97_26260</name>
</gene>
<dbReference type="Gene3D" id="3.40.50.2300">
    <property type="match status" value="2"/>
</dbReference>
<dbReference type="Proteomes" id="UP000032067">
    <property type="component" value="Unassembled WGS sequence"/>
</dbReference>